<dbReference type="SUPFAM" id="SSF48452">
    <property type="entry name" value="TPR-like"/>
    <property type="match status" value="2"/>
</dbReference>
<feature type="region of interest" description="Disordered" evidence="8">
    <location>
        <begin position="264"/>
        <end position="285"/>
    </location>
</feature>
<evidence type="ECO:0000256" key="2">
    <source>
        <dbReference type="ARBA" id="ARBA00022737"/>
    </source>
</evidence>
<dbReference type="InterPro" id="IPR011990">
    <property type="entry name" value="TPR-like_helical_dom_sf"/>
</dbReference>
<feature type="repeat" description="TPR" evidence="7">
    <location>
        <begin position="653"/>
        <end position="686"/>
    </location>
</feature>
<dbReference type="GO" id="GO:0005737">
    <property type="term" value="C:cytoplasm"/>
    <property type="evidence" value="ECO:0007669"/>
    <property type="project" value="TreeGrafter"/>
</dbReference>
<dbReference type="PANTHER" id="PTHR12558">
    <property type="entry name" value="CELL DIVISION CYCLE 16,23,27"/>
    <property type="match status" value="1"/>
</dbReference>
<dbReference type="GO" id="GO:0016567">
    <property type="term" value="P:protein ubiquitination"/>
    <property type="evidence" value="ECO:0007669"/>
    <property type="project" value="TreeGrafter"/>
</dbReference>
<feature type="repeat" description="TPR" evidence="7">
    <location>
        <begin position="619"/>
        <end position="652"/>
    </location>
</feature>
<dbReference type="PANTHER" id="PTHR12558:SF9">
    <property type="entry name" value="CELL DIVISION CYCLE PROTEIN 16 HOMOLOG"/>
    <property type="match status" value="1"/>
</dbReference>
<evidence type="ECO:0000256" key="8">
    <source>
        <dbReference type="SAM" id="MobiDB-lite"/>
    </source>
</evidence>
<dbReference type="KEGG" id="slb:AWJ20_1565"/>
<accession>A0A167DTR8</accession>
<protein>
    <submittedName>
        <fullName evidence="9">Anaphase promoting complex subunit CDC16</fullName>
    </submittedName>
</protein>
<dbReference type="OrthoDB" id="10006270at2759"/>
<dbReference type="EMBL" id="CP014501">
    <property type="protein sequence ID" value="ANB13281.1"/>
    <property type="molecule type" value="Genomic_DNA"/>
</dbReference>
<gene>
    <name evidence="9" type="primary">CDC16</name>
    <name evidence="9" type="ORF">AWJ20_1565</name>
</gene>
<dbReference type="Gene3D" id="1.25.40.10">
    <property type="entry name" value="Tetratricopeptide repeat domain"/>
    <property type="match status" value="2"/>
</dbReference>
<feature type="repeat" description="TPR" evidence="7">
    <location>
        <begin position="578"/>
        <end position="611"/>
    </location>
</feature>
<dbReference type="InterPro" id="IPR019734">
    <property type="entry name" value="TPR_rpt"/>
</dbReference>
<dbReference type="SMART" id="SM00028">
    <property type="entry name" value="TPR"/>
    <property type="match status" value="7"/>
</dbReference>
<name>A0A167DTR8_9ASCO</name>
<dbReference type="GO" id="GO:0031145">
    <property type="term" value="P:anaphase-promoting complex-dependent catabolic process"/>
    <property type="evidence" value="ECO:0007669"/>
    <property type="project" value="EnsemblFungi"/>
</dbReference>
<feature type="compositionally biased region" description="Low complexity" evidence="8">
    <location>
        <begin position="1"/>
        <end position="16"/>
    </location>
</feature>
<dbReference type="AlphaFoldDB" id="A0A167DTR8"/>
<keyword evidence="2" id="KW-0677">Repeat</keyword>
<evidence type="ECO:0000256" key="6">
    <source>
        <dbReference type="ARBA" id="ARBA00023306"/>
    </source>
</evidence>
<keyword evidence="3" id="KW-0498">Mitosis</keyword>
<keyword evidence="6" id="KW-0131">Cell cycle</keyword>
<feature type="region of interest" description="Disordered" evidence="8">
    <location>
        <begin position="725"/>
        <end position="745"/>
    </location>
</feature>
<keyword evidence="5 7" id="KW-0802">TPR repeat</keyword>
<keyword evidence="10" id="KW-1185">Reference proteome</keyword>
<proteinExistence type="predicted"/>
<dbReference type="Pfam" id="PF12895">
    <property type="entry name" value="ANAPC3"/>
    <property type="match status" value="1"/>
</dbReference>
<feature type="region of interest" description="Disordered" evidence="8">
    <location>
        <begin position="156"/>
        <end position="238"/>
    </location>
</feature>
<dbReference type="Pfam" id="PF13181">
    <property type="entry name" value="TPR_8"/>
    <property type="match status" value="1"/>
</dbReference>
<keyword evidence="1" id="KW-0132">Cell division</keyword>
<feature type="compositionally biased region" description="Polar residues" evidence="8">
    <location>
        <begin position="20"/>
        <end position="31"/>
    </location>
</feature>
<feature type="region of interest" description="Disordered" evidence="8">
    <location>
        <begin position="1"/>
        <end position="36"/>
    </location>
</feature>
<dbReference type="GeneID" id="30033381"/>
<feature type="repeat" description="TPR" evidence="7">
    <location>
        <begin position="302"/>
        <end position="335"/>
    </location>
</feature>
<evidence type="ECO:0000256" key="4">
    <source>
        <dbReference type="ARBA" id="ARBA00022786"/>
    </source>
</evidence>
<keyword evidence="4" id="KW-0833">Ubl conjugation pathway</keyword>
<evidence type="ECO:0000256" key="3">
    <source>
        <dbReference type="ARBA" id="ARBA00022776"/>
    </source>
</evidence>
<feature type="compositionally biased region" description="Polar residues" evidence="8">
    <location>
        <begin position="181"/>
        <end position="200"/>
    </location>
</feature>
<feature type="repeat" description="TPR" evidence="7">
    <location>
        <begin position="510"/>
        <end position="543"/>
    </location>
</feature>
<dbReference type="PROSITE" id="PS50005">
    <property type="entry name" value="TPR"/>
    <property type="match status" value="6"/>
</dbReference>
<dbReference type="Proteomes" id="UP000189580">
    <property type="component" value="Chromosome a"/>
</dbReference>
<sequence length="745" mass="82333">MRLGSNGSNGTSGISRTRLKNSSFKTDNGSHSAGKALSQVDTLRQWRQDALMKHQYKTAEFVGDKVLTLTADMNDAYWLAKIHFTAGNYGRAHNVLVSQPHWRTSLQYRYLAGLSLCNMGKWDQALDIVGESNDQIIALEKQSDSDNDDLTEKQLGITGSLEAGKYSSNGGNSETRKSSEEISGNYSQVGTGQEAESLTPASHPESGSALGPKGKSTIAISSQIKPPPPPSKTSASVHSLSSIPFSSSSSAAAARAAIPLQIRTTSEQTYPTSSSTSPSVNPLTLSPTNMMPESSDGIKIEASLCFLRGQIYTNDNNFDKAKECYREAVKIDAKCYEAFDELVTNNLMTPQEEWDFLKSLDFEGSAGSGNAELVKALYSIRLGKYINLAEYKEAHSLLTDYYGLGENPDILLSQADALLTQNRHRECLHVCEKILSHDKFKFAALPNYLACLYELGSRNRLFQLAHELVASSPQEAVSWQAVGVYYMVINKISEARRYFSKASMMNPYFAPAWVGFAHTFAAEKEHEQAISAYSTAARLFPGSHLPTLFLGMQHLQLGNVTLADDYLATSYNVCKTDPLLLNEMGVVYYEKREYERAESFFLKALEVASDLESDPKSWLAIKSNLGHVYRRQENFDKSLTYFEEVLRVSPKDPGIHTSMGLVNLMASRTMLAIENFNDALSLSPGDPITSDLLKKALQEHSRSLELATVDDRFLFQDPDLQDLVDLSDEDSLENDEGDQSGMELE</sequence>
<dbReference type="RefSeq" id="XP_018735758.1">
    <property type="nucleotide sequence ID" value="XM_018878456.1"/>
</dbReference>
<dbReference type="GO" id="GO:0005721">
    <property type="term" value="C:pericentric heterochromatin"/>
    <property type="evidence" value="ECO:0007669"/>
    <property type="project" value="EnsemblFungi"/>
</dbReference>
<evidence type="ECO:0000256" key="5">
    <source>
        <dbReference type="ARBA" id="ARBA00022803"/>
    </source>
</evidence>
<dbReference type="GO" id="GO:0045842">
    <property type="term" value="P:positive regulation of mitotic metaphase/anaphase transition"/>
    <property type="evidence" value="ECO:0007669"/>
    <property type="project" value="TreeGrafter"/>
</dbReference>
<reference evidence="9 10" key="1">
    <citation type="submission" date="2016-02" db="EMBL/GenBank/DDBJ databases">
        <title>Complete genome sequence and transcriptome regulation of the pentose utilising yeast Sugiyamaella lignohabitans.</title>
        <authorList>
            <person name="Bellasio M."/>
            <person name="Peymann A."/>
            <person name="Valli M."/>
            <person name="Sipitzky M."/>
            <person name="Graf A."/>
            <person name="Sauer M."/>
            <person name="Marx H."/>
            <person name="Mattanovich D."/>
        </authorList>
    </citation>
    <scope>NUCLEOTIDE SEQUENCE [LARGE SCALE GENOMIC DNA]</scope>
    <source>
        <strain evidence="9 10">CBS 10342</strain>
    </source>
</reference>
<feature type="repeat" description="TPR" evidence="7">
    <location>
        <begin position="476"/>
        <end position="509"/>
    </location>
</feature>
<dbReference type="Pfam" id="PF13424">
    <property type="entry name" value="TPR_12"/>
    <property type="match status" value="1"/>
</dbReference>
<organism evidence="9 10">
    <name type="scientific">Sugiyamaella lignohabitans</name>
    <dbReference type="NCBI Taxonomy" id="796027"/>
    <lineage>
        <taxon>Eukaryota</taxon>
        <taxon>Fungi</taxon>
        <taxon>Dikarya</taxon>
        <taxon>Ascomycota</taxon>
        <taxon>Saccharomycotina</taxon>
        <taxon>Dipodascomycetes</taxon>
        <taxon>Dipodascales</taxon>
        <taxon>Trichomonascaceae</taxon>
        <taxon>Sugiyamaella</taxon>
    </lineage>
</organism>
<evidence type="ECO:0000313" key="10">
    <source>
        <dbReference type="Proteomes" id="UP000189580"/>
    </source>
</evidence>
<evidence type="ECO:0000256" key="1">
    <source>
        <dbReference type="ARBA" id="ARBA00022618"/>
    </source>
</evidence>
<evidence type="ECO:0000256" key="7">
    <source>
        <dbReference type="PROSITE-ProRule" id="PRU00339"/>
    </source>
</evidence>
<evidence type="ECO:0000313" key="9">
    <source>
        <dbReference type="EMBL" id="ANB13281.1"/>
    </source>
</evidence>
<dbReference type="GO" id="GO:0005680">
    <property type="term" value="C:anaphase-promoting complex"/>
    <property type="evidence" value="ECO:0007669"/>
    <property type="project" value="EnsemblFungi"/>
</dbReference>
<dbReference type="GO" id="GO:0051301">
    <property type="term" value="P:cell division"/>
    <property type="evidence" value="ECO:0007669"/>
    <property type="project" value="UniProtKB-KW"/>
</dbReference>